<feature type="compositionally biased region" description="Low complexity" evidence="1">
    <location>
        <begin position="162"/>
        <end position="180"/>
    </location>
</feature>
<dbReference type="GO" id="GO:0008757">
    <property type="term" value="F:S-adenosylmethionine-dependent methyltransferase activity"/>
    <property type="evidence" value="ECO:0007669"/>
    <property type="project" value="UniProtKB-ARBA"/>
</dbReference>
<gene>
    <name evidence="2" type="ORF">AJ80_04357</name>
</gene>
<proteinExistence type="predicted"/>
<comment type="caution">
    <text evidence="2">The sequence shown here is derived from an EMBL/GenBank/DDBJ whole genome shotgun (WGS) entry which is preliminary data.</text>
</comment>
<feature type="compositionally biased region" description="Gly residues" evidence="1">
    <location>
        <begin position="284"/>
        <end position="296"/>
    </location>
</feature>
<feature type="region of interest" description="Disordered" evidence="1">
    <location>
        <begin position="281"/>
        <end position="307"/>
    </location>
</feature>
<sequence length="371" mass="40235">MISDFLQAIGLEVEDPEEEEIPSQNLGFIDSQANEIEVTIHGRDFTIRQSPTVLSSTRAGGTTGAVLWKISPLISEWLSSKENPLWSHSILTPHAHVIELGCGISGLVALSLSPLVGQYIATDQEYVHKLLRENLESNDSSTATRAAAVSENPRHTRRSRKQPSSQHASPSPSRSPQHPSKGSGERTNTIGNVTFTALDWESSDPPSVLNDVLRSNAATTAVATAAGHRHQPKSSTRRNNTDDAQEARGFDLVLACDCIYNEALISPLVQTCADICRMRKNSDGDGGGNGGGGGYSGRESPSPTRTTRPTVCVIAQQLRSSDVFEMWLREALREFRVWRVKDECVGKALGAGSGYVVHLLVLKGDVRDEEN</sequence>
<dbReference type="InterPro" id="IPR029063">
    <property type="entry name" value="SAM-dependent_MTases_sf"/>
</dbReference>
<reference evidence="2 3" key="1">
    <citation type="submission" date="2017-10" db="EMBL/GenBank/DDBJ databases">
        <title>Comparative genomics in systemic dimorphic fungi from Ajellomycetaceae.</title>
        <authorList>
            <person name="Munoz J.F."/>
            <person name="Mcewen J.G."/>
            <person name="Clay O.K."/>
            <person name="Cuomo C.A."/>
        </authorList>
    </citation>
    <scope>NUCLEOTIDE SEQUENCE [LARGE SCALE GENOMIC DNA]</scope>
    <source>
        <strain evidence="2 3">UAMH7299</strain>
    </source>
</reference>
<dbReference type="InterPro" id="IPR019410">
    <property type="entry name" value="Methyltransf_16"/>
</dbReference>
<dbReference type="PANTHER" id="PTHR14614">
    <property type="entry name" value="HEPATOCELLULAR CARCINOMA-ASSOCIATED ANTIGEN"/>
    <property type="match status" value="1"/>
</dbReference>
<dbReference type="GO" id="GO:0032991">
    <property type="term" value="C:protein-containing complex"/>
    <property type="evidence" value="ECO:0007669"/>
    <property type="project" value="TreeGrafter"/>
</dbReference>
<dbReference type="PANTHER" id="PTHR14614:SF109">
    <property type="entry name" value="RIBOSOMAL LYSINE N-METHYLTRANSFERASE 5"/>
    <property type="match status" value="1"/>
</dbReference>
<dbReference type="AlphaFoldDB" id="A0A2B7Y3M3"/>
<protein>
    <recommendedName>
        <fullName evidence="4">Diaminohydroxyphosphoribosylamino-pyrimidine deaminase</fullName>
    </recommendedName>
</protein>
<dbReference type="OrthoDB" id="2529286at2759"/>
<accession>A0A2B7Y3M3</accession>
<dbReference type="Proteomes" id="UP000224634">
    <property type="component" value="Unassembled WGS sequence"/>
</dbReference>
<keyword evidence="3" id="KW-1185">Reference proteome</keyword>
<dbReference type="GO" id="GO:0005829">
    <property type="term" value="C:cytosol"/>
    <property type="evidence" value="ECO:0007669"/>
    <property type="project" value="TreeGrafter"/>
</dbReference>
<organism evidence="2 3">
    <name type="scientific">Polytolypa hystricis (strain UAMH7299)</name>
    <dbReference type="NCBI Taxonomy" id="1447883"/>
    <lineage>
        <taxon>Eukaryota</taxon>
        <taxon>Fungi</taxon>
        <taxon>Dikarya</taxon>
        <taxon>Ascomycota</taxon>
        <taxon>Pezizomycotina</taxon>
        <taxon>Eurotiomycetes</taxon>
        <taxon>Eurotiomycetidae</taxon>
        <taxon>Onygenales</taxon>
        <taxon>Onygenales incertae sedis</taxon>
        <taxon>Polytolypa</taxon>
    </lineage>
</organism>
<name>A0A2B7Y3M3_POLH7</name>
<dbReference type="Gene3D" id="3.40.50.150">
    <property type="entry name" value="Vaccinia Virus protein VP39"/>
    <property type="match status" value="1"/>
</dbReference>
<dbReference type="SUPFAM" id="SSF53335">
    <property type="entry name" value="S-adenosyl-L-methionine-dependent methyltransferases"/>
    <property type="match status" value="1"/>
</dbReference>
<evidence type="ECO:0000313" key="3">
    <source>
        <dbReference type="Proteomes" id="UP000224634"/>
    </source>
</evidence>
<feature type="region of interest" description="Disordered" evidence="1">
    <location>
        <begin position="222"/>
        <end position="243"/>
    </location>
</feature>
<feature type="region of interest" description="Disordered" evidence="1">
    <location>
        <begin position="137"/>
        <end position="189"/>
    </location>
</feature>
<feature type="compositionally biased region" description="Low complexity" evidence="1">
    <location>
        <begin position="297"/>
        <end position="307"/>
    </location>
</feature>
<feature type="compositionally biased region" description="Basic residues" evidence="1">
    <location>
        <begin position="227"/>
        <end position="236"/>
    </location>
</feature>
<evidence type="ECO:0000256" key="1">
    <source>
        <dbReference type="SAM" id="MobiDB-lite"/>
    </source>
</evidence>
<dbReference type="STRING" id="1447883.A0A2B7Y3M3"/>
<dbReference type="Pfam" id="PF10294">
    <property type="entry name" value="Methyltransf_16"/>
    <property type="match status" value="2"/>
</dbReference>
<dbReference type="EMBL" id="PDNA01000055">
    <property type="protein sequence ID" value="PGH18704.1"/>
    <property type="molecule type" value="Genomic_DNA"/>
</dbReference>
<evidence type="ECO:0008006" key="4">
    <source>
        <dbReference type="Google" id="ProtNLM"/>
    </source>
</evidence>
<evidence type="ECO:0000313" key="2">
    <source>
        <dbReference type="EMBL" id="PGH18704.1"/>
    </source>
</evidence>